<dbReference type="EMBL" id="RKLU01000004">
    <property type="protein sequence ID" value="TQQ79799.1"/>
    <property type="molecule type" value="Genomic_DNA"/>
</dbReference>
<sequence>MTSEGETATVRVVVSEAERGVQKYTARVACDAADIESVEAGALQRYFEIVEGGEGASFVRARAVDMTGEAGEITDPTALFTIHFTEPVAPASVTLTFETILGHDGETIPDERLRFEAVA</sequence>
<reference evidence="1" key="1">
    <citation type="submission" date="2019-02" db="EMBL/GenBank/DDBJ databases">
        <title>Halonotius sp. a new haloarchaeum isolated from saline soil.</title>
        <authorList>
            <person name="Duran-Viseras A."/>
            <person name="Sanchez-Porro C."/>
            <person name="Ventosa A."/>
        </authorList>
    </citation>
    <scope>NUCLEOTIDE SEQUENCE</scope>
    <source>
        <strain evidence="1">F15B</strain>
    </source>
</reference>
<dbReference type="Proteomes" id="UP000705823">
    <property type="component" value="Unassembled WGS sequence"/>
</dbReference>
<evidence type="ECO:0000313" key="2">
    <source>
        <dbReference type="Proteomes" id="UP000705823"/>
    </source>
</evidence>
<comment type="caution">
    <text evidence="1">The sequence shown here is derived from an EMBL/GenBank/DDBJ whole genome shotgun (WGS) entry which is preliminary data.</text>
</comment>
<dbReference type="AlphaFoldDB" id="A0A8J8P8P6"/>
<proteinExistence type="predicted"/>
<evidence type="ECO:0000313" key="1">
    <source>
        <dbReference type="EMBL" id="TQQ79799.1"/>
    </source>
</evidence>
<name>A0A8J8P8P6_9EURY</name>
<organism evidence="1 2">
    <name type="scientific">Halonotius terrestris</name>
    <dbReference type="NCBI Taxonomy" id="2487750"/>
    <lineage>
        <taxon>Archaea</taxon>
        <taxon>Methanobacteriati</taxon>
        <taxon>Methanobacteriota</taxon>
        <taxon>Stenosarchaea group</taxon>
        <taxon>Halobacteria</taxon>
        <taxon>Halobacteriales</taxon>
        <taxon>Haloferacaceae</taxon>
        <taxon>Halonotius</taxon>
    </lineage>
</organism>
<keyword evidence="2" id="KW-1185">Reference proteome</keyword>
<protein>
    <submittedName>
        <fullName evidence="1">Uncharacterized protein</fullName>
    </submittedName>
</protein>
<dbReference type="OrthoDB" id="338386at2157"/>
<dbReference type="Gene3D" id="2.60.40.680">
    <property type="match status" value="1"/>
</dbReference>
<dbReference type="RefSeq" id="WP_142979991.1">
    <property type="nucleotide sequence ID" value="NZ_RKLU01000004.1"/>
</dbReference>
<gene>
    <name evidence="1" type="ORF">EGH24_09905</name>
</gene>
<accession>A0A8J8P8P6</accession>